<evidence type="ECO:0000256" key="3">
    <source>
        <dbReference type="ARBA" id="ARBA00012414"/>
    </source>
</evidence>
<dbReference type="InterPro" id="IPR008179">
    <property type="entry name" value="HisE"/>
</dbReference>
<evidence type="ECO:0000256" key="2">
    <source>
        <dbReference type="ARBA" id="ARBA00005204"/>
    </source>
</evidence>
<dbReference type="GO" id="GO:0004636">
    <property type="term" value="F:phosphoribosyl-ATP diphosphatase activity"/>
    <property type="evidence" value="ECO:0007669"/>
    <property type="project" value="UniProtKB-EC"/>
</dbReference>
<accession>A0A382HA96</accession>
<dbReference type="GO" id="GO:0000105">
    <property type="term" value="P:L-histidine biosynthetic process"/>
    <property type="evidence" value="ECO:0007669"/>
    <property type="project" value="UniProtKB-UniPathway"/>
</dbReference>
<dbReference type="EMBL" id="UINC01059693">
    <property type="protein sequence ID" value="SVB83381.1"/>
    <property type="molecule type" value="Genomic_DNA"/>
</dbReference>
<dbReference type="PANTHER" id="PTHR42945:SF1">
    <property type="entry name" value="HISTIDINE BIOSYNTHESIS BIFUNCTIONAL PROTEIN HIS7"/>
    <property type="match status" value="1"/>
</dbReference>
<dbReference type="NCBIfam" id="TIGR03188">
    <property type="entry name" value="histidine_hisI"/>
    <property type="match status" value="1"/>
</dbReference>
<sequence length="109" mass="12313">MTQNSNVLDQLYSVIQNRKDDNPETSYTAELLSQGMPKIAQKVGEEAVEVITAALVENENKVIKESADLLYHLLVLWAQKGVTPENVWNELRRREGTSGVLEKTSRQKD</sequence>
<dbReference type="HAMAP" id="MF_01020">
    <property type="entry name" value="HisE"/>
    <property type="match status" value="1"/>
</dbReference>
<dbReference type="FunFam" id="1.10.287.1080:FF:000002">
    <property type="entry name" value="Histidine biosynthesis bifunctional protein HisIE"/>
    <property type="match status" value="1"/>
</dbReference>
<evidence type="ECO:0000256" key="5">
    <source>
        <dbReference type="ARBA" id="ARBA00022741"/>
    </source>
</evidence>
<dbReference type="SUPFAM" id="SSF101386">
    <property type="entry name" value="all-alpha NTP pyrophosphatases"/>
    <property type="match status" value="1"/>
</dbReference>
<organism evidence="9">
    <name type="scientific">marine metagenome</name>
    <dbReference type="NCBI Taxonomy" id="408172"/>
    <lineage>
        <taxon>unclassified sequences</taxon>
        <taxon>metagenomes</taxon>
        <taxon>ecological metagenomes</taxon>
    </lineage>
</organism>
<dbReference type="PANTHER" id="PTHR42945">
    <property type="entry name" value="HISTIDINE BIOSYNTHESIS BIFUNCTIONAL PROTEIN"/>
    <property type="match status" value="1"/>
</dbReference>
<evidence type="ECO:0000256" key="8">
    <source>
        <dbReference type="ARBA" id="ARBA00023102"/>
    </source>
</evidence>
<dbReference type="Gene3D" id="1.10.287.1080">
    <property type="entry name" value="MazG-like"/>
    <property type="match status" value="1"/>
</dbReference>
<evidence type="ECO:0000313" key="9">
    <source>
        <dbReference type="EMBL" id="SVB83381.1"/>
    </source>
</evidence>
<keyword evidence="6" id="KW-0378">Hydrolase</keyword>
<protein>
    <recommendedName>
        <fullName evidence="3">phosphoribosyl-ATP diphosphatase</fullName>
        <ecNumber evidence="3">3.6.1.31</ecNumber>
    </recommendedName>
</protein>
<keyword evidence="4" id="KW-0028">Amino-acid biosynthesis</keyword>
<evidence type="ECO:0000256" key="7">
    <source>
        <dbReference type="ARBA" id="ARBA00022840"/>
    </source>
</evidence>
<proteinExistence type="inferred from homology"/>
<dbReference type="NCBIfam" id="NF001613">
    <property type="entry name" value="PRK00400.1-5"/>
    <property type="match status" value="1"/>
</dbReference>
<dbReference type="EC" id="3.6.1.31" evidence="3"/>
<reference evidence="9" key="1">
    <citation type="submission" date="2018-05" db="EMBL/GenBank/DDBJ databases">
        <authorList>
            <person name="Lanie J.A."/>
            <person name="Ng W.-L."/>
            <person name="Kazmierczak K.M."/>
            <person name="Andrzejewski T.M."/>
            <person name="Davidsen T.M."/>
            <person name="Wayne K.J."/>
            <person name="Tettelin H."/>
            <person name="Glass J.I."/>
            <person name="Rusch D."/>
            <person name="Podicherti R."/>
            <person name="Tsui H.-C.T."/>
            <person name="Winkler M.E."/>
        </authorList>
    </citation>
    <scope>NUCLEOTIDE SEQUENCE</scope>
</reference>
<keyword evidence="8" id="KW-0368">Histidine biosynthesis</keyword>
<gene>
    <name evidence="9" type="ORF">METZ01_LOCUS236235</name>
</gene>
<evidence type="ECO:0000256" key="6">
    <source>
        <dbReference type="ARBA" id="ARBA00022801"/>
    </source>
</evidence>
<dbReference type="Pfam" id="PF01503">
    <property type="entry name" value="PRA-PH"/>
    <property type="match status" value="1"/>
</dbReference>
<evidence type="ECO:0000256" key="1">
    <source>
        <dbReference type="ARBA" id="ARBA00001460"/>
    </source>
</evidence>
<dbReference type="UniPathway" id="UPA00031">
    <property type="reaction ID" value="UER00007"/>
</dbReference>
<comment type="catalytic activity">
    <reaction evidence="1">
        <text>1-(5-phospho-beta-D-ribosyl)-ATP + H2O = 1-(5-phospho-beta-D-ribosyl)-5'-AMP + diphosphate + H(+)</text>
        <dbReference type="Rhea" id="RHEA:22828"/>
        <dbReference type="ChEBI" id="CHEBI:15377"/>
        <dbReference type="ChEBI" id="CHEBI:15378"/>
        <dbReference type="ChEBI" id="CHEBI:33019"/>
        <dbReference type="ChEBI" id="CHEBI:59457"/>
        <dbReference type="ChEBI" id="CHEBI:73183"/>
        <dbReference type="EC" id="3.6.1.31"/>
    </reaction>
</comment>
<keyword evidence="7" id="KW-0067">ATP-binding</keyword>
<keyword evidence="5" id="KW-0547">Nucleotide-binding</keyword>
<dbReference type="InterPro" id="IPR021130">
    <property type="entry name" value="PRib-ATP_PPHydrolase-like"/>
</dbReference>
<comment type="pathway">
    <text evidence="2">Amino-acid biosynthesis; L-histidine biosynthesis; L-histidine from 5-phospho-alpha-D-ribose 1-diphosphate: step 2/9.</text>
</comment>
<name>A0A382HA96_9ZZZZ</name>
<dbReference type="CDD" id="cd11534">
    <property type="entry name" value="NTP-PPase_HisIE_like"/>
    <property type="match status" value="1"/>
</dbReference>
<dbReference type="NCBIfam" id="NF001611">
    <property type="entry name" value="PRK00400.1-3"/>
    <property type="match status" value="1"/>
</dbReference>
<dbReference type="AlphaFoldDB" id="A0A382HA96"/>
<dbReference type="GO" id="GO:0005524">
    <property type="term" value="F:ATP binding"/>
    <property type="evidence" value="ECO:0007669"/>
    <property type="project" value="UniProtKB-KW"/>
</dbReference>
<evidence type="ECO:0000256" key="4">
    <source>
        <dbReference type="ARBA" id="ARBA00022605"/>
    </source>
</evidence>